<proteinExistence type="inferred from homology"/>
<dbReference type="SUPFAM" id="SSF51445">
    <property type="entry name" value="(Trans)glycosidases"/>
    <property type="match status" value="1"/>
</dbReference>
<dbReference type="GO" id="GO:0031176">
    <property type="term" value="F:endo-1,4-beta-xylanase activity"/>
    <property type="evidence" value="ECO:0007669"/>
    <property type="project" value="UniProtKB-ARBA"/>
</dbReference>
<organism evidence="7 8">
    <name type="scientific">Mollisia scopiformis</name>
    <name type="common">Conifer needle endophyte fungus</name>
    <name type="synonym">Phialocephala scopiformis</name>
    <dbReference type="NCBI Taxonomy" id="149040"/>
    <lineage>
        <taxon>Eukaryota</taxon>
        <taxon>Fungi</taxon>
        <taxon>Dikarya</taxon>
        <taxon>Ascomycota</taxon>
        <taxon>Pezizomycotina</taxon>
        <taxon>Leotiomycetes</taxon>
        <taxon>Helotiales</taxon>
        <taxon>Mollisiaceae</taxon>
        <taxon>Mollisia</taxon>
    </lineage>
</organism>
<dbReference type="GO" id="GO:0000272">
    <property type="term" value="P:polysaccharide catabolic process"/>
    <property type="evidence" value="ECO:0007669"/>
    <property type="project" value="UniProtKB-KW"/>
</dbReference>
<dbReference type="PRINTS" id="PR00134">
    <property type="entry name" value="GLHYDRLASE10"/>
</dbReference>
<comment type="similarity">
    <text evidence="1">Belongs to the glycosyl hydrolase 10 (cellulase F) family.</text>
</comment>
<feature type="region of interest" description="Disordered" evidence="5">
    <location>
        <begin position="81"/>
        <end position="103"/>
    </location>
</feature>
<keyword evidence="2" id="KW-0378">Hydrolase</keyword>
<dbReference type="KEGG" id="psco:LY89DRAFT_674312"/>
<feature type="compositionally biased region" description="Low complexity" evidence="5">
    <location>
        <begin position="88"/>
        <end position="103"/>
    </location>
</feature>
<dbReference type="Proteomes" id="UP000070700">
    <property type="component" value="Unassembled WGS sequence"/>
</dbReference>
<evidence type="ECO:0000256" key="2">
    <source>
        <dbReference type="ARBA" id="ARBA00022801"/>
    </source>
</evidence>
<feature type="domain" description="GH10" evidence="6">
    <location>
        <begin position="1"/>
        <end position="103"/>
    </location>
</feature>
<evidence type="ECO:0000259" key="6">
    <source>
        <dbReference type="PROSITE" id="PS51760"/>
    </source>
</evidence>
<dbReference type="InterPro" id="IPR001000">
    <property type="entry name" value="GH10_dom"/>
</dbReference>
<evidence type="ECO:0000256" key="1">
    <source>
        <dbReference type="ARBA" id="ARBA00007495"/>
    </source>
</evidence>
<evidence type="ECO:0000256" key="3">
    <source>
        <dbReference type="ARBA" id="ARBA00023277"/>
    </source>
</evidence>
<dbReference type="InterPro" id="IPR017853">
    <property type="entry name" value="GH"/>
</dbReference>
<accession>A0A194WUW9</accession>
<evidence type="ECO:0000313" key="7">
    <source>
        <dbReference type="EMBL" id="KUJ11750.1"/>
    </source>
</evidence>
<protein>
    <recommendedName>
        <fullName evidence="6">GH10 domain-containing protein</fullName>
    </recommendedName>
</protein>
<evidence type="ECO:0000256" key="5">
    <source>
        <dbReference type="SAM" id="MobiDB-lite"/>
    </source>
</evidence>
<dbReference type="GeneID" id="28823158"/>
<keyword evidence="3" id="KW-0119">Carbohydrate metabolism</keyword>
<dbReference type="InParanoid" id="A0A194WUW9"/>
<dbReference type="AlphaFoldDB" id="A0A194WUW9"/>
<keyword evidence="4" id="KW-0624">Polysaccharide degradation</keyword>
<dbReference type="EMBL" id="KQ947426">
    <property type="protein sequence ID" value="KUJ11750.1"/>
    <property type="molecule type" value="Genomic_DNA"/>
</dbReference>
<evidence type="ECO:0000313" key="8">
    <source>
        <dbReference type="Proteomes" id="UP000070700"/>
    </source>
</evidence>
<dbReference type="PROSITE" id="PS51760">
    <property type="entry name" value="GH10_2"/>
    <property type="match status" value="1"/>
</dbReference>
<evidence type="ECO:0000256" key="4">
    <source>
        <dbReference type="ARBA" id="ARBA00023326"/>
    </source>
</evidence>
<reference evidence="7 8" key="1">
    <citation type="submission" date="2015-10" db="EMBL/GenBank/DDBJ databases">
        <title>Full genome of DAOMC 229536 Phialocephala scopiformis, a fungal endophyte of spruce producing the potent anti-insectan compound rugulosin.</title>
        <authorList>
            <consortium name="DOE Joint Genome Institute"/>
            <person name="Walker A.K."/>
            <person name="Frasz S.L."/>
            <person name="Seifert K.A."/>
            <person name="Miller J.D."/>
            <person name="Mondo S.J."/>
            <person name="Labutti K."/>
            <person name="Lipzen A."/>
            <person name="Dockter R."/>
            <person name="Kennedy M."/>
            <person name="Grigoriev I.V."/>
            <person name="Spatafora J.W."/>
        </authorList>
    </citation>
    <scope>NUCLEOTIDE SEQUENCE [LARGE SCALE GENOMIC DNA]</scope>
    <source>
        <strain evidence="7 8">CBS 120377</strain>
    </source>
</reference>
<dbReference type="Pfam" id="PF00331">
    <property type="entry name" value="Glyco_hydro_10"/>
    <property type="match status" value="1"/>
</dbReference>
<dbReference type="Gene3D" id="3.20.20.80">
    <property type="entry name" value="Glycosidases"/>
    <property type="match status" value="1"/>
</dbReference>
<dbReference type="RefSeq" id="XP_018066105.1">
    <property type="nucleotide sequence ID" value="XM_018213432.1"/>
</dbReference>
<name>A0A194WUW9_MOLSC</name>
<dbReference type="OrthoDB" id="3055998at2759"/>
<sequence>MADAFPQDRSLRTSVRSTVLGENFVSIAFNADKAADPNAKLYINDYNLDSATYAKVTTGMVAHVKKWIAAGIPIDRISSQSHLNARQSSGTSGAALAASGALQ</sequence>
<gene>
    <name evidence="7" type="ORF">LY89DRAFT_674312</name>
</gene>
<keyword evidence="8" id="KW-1185">Reference proteome</keyword>